<feature type="compositionally biased region" description="Basic and acidic residues" evidence="1">
    <location>
        <begin position="331"/>
        <end position="345"/>
    </location>
</feature>
<protein>
    <recommendedName>
        <fullName evidence="2">GSCFA domain-containing protein</fullName>
    </recommendedName>
</protein>
<proteinExistence type="predicted"/>
<name>A0AA37TR64_9RHOB</name>
<sequence>MERTSPYQGLGARAYWRTGYAETDYPPADIYRAKWALSKDDKIVTAGSCFAQHVGRALRKNGFNVQDGEPAPSHIPADDLTTYGYGMYSARYGNIYTTRQLRQLLDEAWGDAPAFDAIWQKDGRFYDALRPNIEPNGFASEADVRTARAEHLAKVRAVFTAADVFIFTLGLTEAWFHKPSGQVYPTAPGTIAGKFDDKIHGFVNFRLAEVRADLVAALTRLKALNPNLRVLLTVSPVPLTATASDAHVLAATTYSKSVLRACTGELYADFPEVDYFPSYEIVTSSKAGAAFFEPNLRSVTEAGVARVMAVITAAHLGGAPATEDAPASMTKAERQEKRANREERKERRRAGKGA</sequence>
<gene>
    <name evidence="3" type="ORF">GCM10010873_10510</name>
</gene>
<dbReference type="Pfam" id="PF08885">
    <property type="entry name" value="GSCFA"/>
    <property type="match status" value="1"/>
</dbReference>
<evidence type="ECO:0000313" key="3">
    <source>
        <dbReference type="EMBL" id="GLS86077.1"/>
    </source>
</evidence>
<organism evidence="3 4">
    <name type="scientific">Cypionkella aquatica</name>
    <dbReference type="NCBI Taxonomy" id="1756042"/>
    <lineage>
        <taxon>Bacteria</taxon>
        <taxon>Pseudomonadati</taxon>
        <taxon>Pseudomonadota</taxon>
        <taxon>Alphaproteobacteria</taxon>
        <taxon>Rhodobacterales</taxon>
        <taxon>Paracoccaceae</taxon>
        <taxon>Cypionkella</taxon>
    </lineage>
</organism>
<dbReference type="AlphaFoldDB" id="A0AA37TR64"/>
<dbReference type="EMBL" id="BSPP01000004">
    <property type="protein sequence ID" value="GLS86077.1"/>
    <property type="molecule type" value="Genomic_DNA"/>
</dbReference>
<dbReference type="RefSeq" id="WP_284324283.1">
    <property type="nucleotide sequence ID" value="NZ_BSPP01000004.1"/>
</dbReference>
<feature type="domain" description="GSCFA" evidence="2">
    <location>
        <begin position="42"/>
        <end position="309"/>
    </location>
</feature>
<dbReference type="Proteomes" id="UP001157355">
    <property type="component" value="Unassembled WGS sequence"/>
</dbReference>
<feature type="region of interest" description="Disordered" evidence="1">
    <location>
        <begin position="319"/>
        <end position="354"/>
    </location>
</feature>
<accession>A0AA37TR64</accession>
<keyword evidence="4" id="KW-1185">Reference proteome</keyword>
<evidence type="ECO:0000259" key="2">
    <source>
        <dbReference type="Pfam" id="PF08885"/>
    </source>
</evidence>
<evidence type="ECO:0000256" key="1">
    <source>
        <dbReference type="SAM" id="MobiDB-lite"/>
    </source>
</evidence>
<comment type="caution">
    <text evidence="3">The sequence shown here is derived from an EMBL/GenBank/DDBJ whole genome shotgun (WGS) entry which is preliminary data.</text>
</comment>
<reference evidence="3 4" key="1">
    <citation type="journal article" date="2014" name="Int. J. Syst. Evol. Microbiol.">
        <title>Complete genome sequence of Corynebacterium casei LMG S-19264T (=DSM 44701T), isolated from a smear-ripened cheese.</title>
        <authorList>
            <consortium name="US DOE Joint Genome Institute (JGI-PGF)"/>
            <person name="Walter F."/>
            <person name="Albersmeier A."/>
            <person name="Kalinowski J."/>
            <person name="Ruckert C."/>
        </authorList>
    </citation>
    <scope>NUCLEOTIDE SEQUENCE [LARGE SCALE GENOMIC DNA]</scope>
    <source>
        <strain evidence="3 4">NBRC 111766</strain>
    </source>
</reference>
<dbReference type="InterPro" id="IPR014982">
    <property type="entry name" value="GSCFA"/>
</dbReference>
<evidence type="ECO:0000313" key="4">
    <source>
        <dbReference type="Proteomes" id="UP001157355"/>
    </source>
</evidence>